<evidence type="ECO:0000256" key="1">
    <source>
        <dbReference type="SAM" id="MobiDB-lite"/>
    </source>
</evidence>
<dbReference type="Proteomes" id="UP000182719">
    <property type="component" value="Unassembled WGS sequence"/>
</dbReference>
<dbReference type="AlphaFoldDB" id="A0A1H7Z599"/>
<dbReference type="EMBL" id="FOAP01000018">
    <property type="protein sequence ID" value="SEM53772.1"/>
    <property type="molecule type" value="Genomic_DNA"/>
</dbReference>
<accession>A0A1H7Z599</accession>
<gene>
    <name evidence="2" type="ORF">SAMN05444354_11881</name>
</gene>
<evidence type="ECO:0008006" key="4">
    <source>
        <dbReference type="Google" id="ProtNLM"/>
    </source>
</evidence>
<dbReference type="OrthoDB" id="5479666at2"/>
<sequence>MPSSSFKLVLTALAVVLASCSRDKGFDPEHLAVGPGGLVGNGPPLNEGDFAGGSDVLPAAREAPLPDDSRPPDCDGQCVAYCNAANLHNPVNRGLCRSLWGVGLSHRPIQHAEACRRLFVDMTGRLPTAEEAEATCTGNWDATVKELMNSSEFIFVNQRRAADRFLYSNEVVNLQAIYDMDRLVEKLYRGKVPYDQFAAVVSAHPVLTRRHAAPGDKVEALFRLFLGRPPFEHEKADMSRLYWLWHSGYYDHPQLGSRLPDAFIRFRCLTKEGEVDPVKKGECTSVLWGYHELVLTPDLRASQDRQINELTVWNGLLSPEEWGQLQMPGRVLSQEVAFWERAVDDVLELYLGYDVSSQVPEVRSELVRWLLDHQGDLRSVHHAVLTSAAYLQSHEGETPTAYRWTYGPLKQLEAEVWIDSMARNTGYTTSTCDHRLSQPENLLRAGSLSTYRVLENSRWSLDAQGKVDTRYANLARTLGGCPENIVGGRFKVVSILTTGTQLSFVNELCNPTLEPSQTAAPIERLLPEGVEGARALTPELARDVAAHQYRTLLGRAPSAEELAEAQEAGGQCLLTRCSAEQFARPLCFAMLSSAERLFY</sequence>
<feature type="region of interest" description="Disordered" evidence="1">
    <location>
        <begin position="38"/>
        <end position="69"/>
    </location>
</feature>
<evidence type="ECO:0000313" key="2">
    <source>
        <dbReference type="EMBL" id="SEM53772.1"/>
    </source>
</evidence>
<dbReference type="RefSeq" id="WP_075009575.1">
    <property type="nucleotide sequence ID" value="NZ_FOAP01000018.1"/>
</dbReference>
<organism evidence="2 3">
    <name type="scientific">Stigmatella aurantiaca</name>
    <dbReference type="NCBI Taxonomy" id="41"/>
    <lineage>
        <taxon>Bacteria</taxon>
        <taxon>Pseudomonadati</taxon>
        <taxon>Myxococcota</taxon>
        <taxon>Myxococcia</taxon>
        <taxon>Myxococcales</taxon>
        <taxon>Cystobacterineae</taxon>
        <taxon>Archangiaceae</taxon>
        <taxon>Stigmatella</taxon>
    </lineage>
</organism>
<protein>
    <recommendedName>
        <fullName evidence="4">DUF1549 domain-containing protein</fullName>
    </recommendedName>
</protein>
<name>A0A1H7Z599_STIAU</name>
<dbReference type="PROSITE" id="PS51257">
    <property type="entry name" value="PROKAR_LIPOPROTEIN"/>
    <property type="match status" value="1"/>
</dbReference>
<keyword evidence="3" id="KW-1185">Reference proteome</keyword>
<reference evidence="3" key="1">
    <citation type="submission" date="2016-10" db="EMBL/GenBank/DDBJ databases">
        <authorList>
            <person name="Varghese N."/>
            <person name="Submissions S."/>
        </authorList>
    </citation>
    <scope>NUCLEOTIDE SEQUENCE [LARGE SCALE GENOMIC DNA]</scope>
    <source>
        <strain evidence="3">DSM 17044</strain>
    </source>
</reference>
<evidence type="ECO:0000313" key="3">
    <source>
        <dbReference type="Proteomes" id="UP000182719"/>
    </source>
</evidence>
<proteinExistence type="predicted"/>